<organism evidence="1 2">
    <name type="scientific">Snodgrassella alvi</name>
    <dbReference type="NCBI Taxonomy" id="1196083"/>
    <lineage>
        <taxon>Bacteria</taxon>
        <taxon>Pseudomonadati</taxon>
        <taxon>Pseudomonadota</taxon>
        <taxon>Betaproteobacteria</taxon>
        <taxon>Neisseriales</taxon>
        <taxon>Neisseriaceae</taxon>
        <taxon>Snodgrassella</taxon>
    </lineage>
</organism>
<dbReference type="Proteomes" id="UP000230202">
    <property type="component" value="Unassembled WGS sequence"/>
</dbReference>
<evidence type="ECO:0008006" key="3">
    <source>
        <dbReference type="Google" id="ProtNLM"/>
    </source>
</evidence>
<dbReference type="InterPro" id="IPR008775">
    <property type="entry name" value="Phytyl_CoA_dOase-like"/>
</dbReference>
<reference evidence="1" key="1">
    <citation type="journal article" date="2017" name="MBio">
        <title>Type VI secretion-mediated competition in the bee gut microbiome.</title>
        <authorList>
            <person name="Steele M.I."/>
            <person name="Kwong W.K."/>
            <person name="Powell J.E."/>
            <person name="Whiteley M."/>
            <person name="Moran N.A."/>
        </authorList>
    </citation>
    <scope>NUCLEOTIDE SEQUENCE [LARGE SCALE GENOMIC DNA]</scope>
    <source>
        <strain evidence="1">WkB273</strain>
    </source>
</reference>
<proteinExistence type="predicted"/>
<dbReference type="GO" id="GO:0016706">
    <property type="term" value="F:2-oxoglutarate-dependent dioxygenase activity"/>
    <property type="evidence" value="ECO:0007669"/>
    <property type="project" value="UniProtKB-ARBA"/>
</dbReference>
<dbReference type="AlphaFoldDB" id="A0A2N9X8L9"/>
<dbReference type="RefSeq" id="WP_100151791.1">
    <property type="nucleotide sequence ID" value="NZ_MEIL01000019.1"/>
</dbReference>
<gene>
    <name evidence="1" type="ORF">BHC54_03500</name>
</gene>
<keyword evidence="2" id="KW-1185">Reference proteome</keyword>
<dbReference type="Pfam" id="PF05721">
    <property type="entry name" value="PhyH"/>
    <property type="match status" value="1"/>
</dbReference>
<dbReference type="EMBL" id="MEIL01000019">
    <property type="protein sequence ID" value="PIT40707.1"/>
    <property type="molecule type" value="Genomic_DNA"/>
</dbReference>
<sequence length="225" mass="25514">MDKTDNFSRHGFTIIEGLITEDQLAQIEQQLIQFKLTNAGSRELLTQPWCQQLAETLKRNAQLAPLLPINTVAIQCTYFKKTAEKNWLVALHQDLSIPVRHHLSAKRFSGWSHKQNMLFVQPPIQYMEQLVAVRVHIDDCLHEHGPLKVVAGTHRDGKIAEADLPRIRDQIGEQECTVVKGDAVIMRPLIVHSSSKAIQTNGRRVLHFLFAPATLAETIPFQFCV</sequence>
<evidence type="ECO:0000313" key="1">
    <source>
        <dbReference type="EMBL" id="PIT40707.1"/>
    </source>
</evidence>
<dbReference type="Gene3D" id="2.60.120.620">
    <property type="entry name" value="q2cbj1_9rhob like domain"/>
    <property type="match status" value="1"/>
</dbReference>
<protein>
    <recommendedName>
        <fullName evidence="3">Phytanoyl-CoA dioxygenase</fullName>
    </recommendedName>
</protein>
<evidence type="ECO:0000313" key="2">
    <source>
        <dbReference type="Proteomes" id="UP000230202"/>
    </source>
</evidence>
<comment type="caution">
    <text evidence="1">The sequence shown here is derived from an EMBL/GenBank/DDBJ whole genome shotgun (WGS) entry which is preliminary data.</text>
</comment>
<dbReference type="SUPFAM" id="SSF51197">
    <property type="entry name" value="Clavaminate synthase-like"/>
    <property type="match status" value="1"/>
</dbReference>
<accession>A0A2N9X8L9</accession>
<name>A0A2N9X8L9_9NEIS</name>